<organism evidence="5 6">
    <name type="scientific">Phtheirospermum japonicum</name>
    <dbReference type="NCBI Taxonomy" id="374723"/>
    <lineage>
        <taxon>Eukaryota</taxon>
        <taxon>Viridiplantae</taxon>
        <taxon>Streptophyta</taxon>
        <taxon>Embryophyta</taxon>
        <taxon>Tracheophyta</taxon>
        <taxon>Spermatophyta</taxon>
        <taxon>Magnoliopsida</taxon>
        <taxon>eudicotyledons</taxon>
        <taxon>Gunneridae</taxon>
        <taxon>Pentapetalae</taxon>
        <taxon>asterids</taxon>
        <taxon>lamiids</taxon>
        <taxon>Lamiales</taxon>
        <taxon>Orobanchaceae</taxon>
        <taxon>Orobanchaceae incertae sedis</taxon>
        <taxon>Phtheirospermum</taxon>
    </lineage>
</organism>
<sequence>MRCFGMQTLSSKENVVVGIRGSDTISLAVEKKSVPKLQDSRFVSLSFSHEISVWLKCVPGISFRTDNEPFKVAMKGFTKKIVNIMKSENLYASQGGPIILSKA</sequence>
<dbReference type="PANTHER" id="PTHR23421">
    <property type="entry name" value="BETA-GALACTOSIDASE RELATED"/>
    <property type="match status" value="1"/>
</dbReference>
<evidence type="ECO:0000256" key="1">
    <source>
        <dbReference type="ARBA" id="ARBA00001412"/>
    </source>
</evidence>
<dbReference type="GO" id="GO:0005975">
    <property type="term" value="P:carbohydrate metabolic process"/>
    <property type="evidence" value="ECO:0007669"/>
    <property type="project" value="InterPro"/>
</dbReference>
<dbReference type="Pfam" id="PF01301">
    <property type="entry name" value="Glyco_hydro_35"/>
    <property type="match status" value="1"/>
</dbReference>
<dbReference type="InterPro" id="IPR031330">
    <property type="entry name" value="Gly_Hdrlase_35_cat"/>
</dbReference>
<comment type="caution">
    <text evidence="5">The sequence shown here is derived from an EMBL/GenBank/DDBJ whole genome shotgun (WGS) entry which is preliminary data.</text>
</comment>
<feature type="domain" description="Glycoside hydrolase 35 catalytic" evidence="4">
    <location>
        <begin position="52"/>
        <end position="101"/>
    </location>
</feature>
<dbReference type="AlphaFoldDB" id="A0A830B9V6"/>
<dbReference type="Proteomes" id="UP000653305">
    <property type="component" value="Unassembled WGS sequence"/>
</dbReference>
<evidence type="ECO:0000256" key="3">
    <source>
        <dbReference type="ARBA" id="ARBA00012756"/>
    </source>
</evidence>
<dbReference type="Gene3D" id="3.20.20.80">
    <property type="entry name" value="Glycosidases"/>
    <property type="match status" value="1"/>
</dbReference>
<comment type="catalytic activity">
    <reaction evidence="1">
        <text>Hydrolysis of terminal non-reducing beta-D-galactose residues in beta-D-galactosides.</text>
        <dbReference type="EC" id="3.2.1.23"/>
    </reaction>
</comment>
<protein>
    <recommendedName>
        <fullName evidence="3">beta-galactosidase</fullName>
        <ecNumber evidence="3">3.2.1.23</ecNumber>
    </recommendedName>
</protein>
<accession>A0A830B9V6</accession>
<dbReference type="EMBL" id="BMAC01000070">
    <property type="protein sequence ID" value="GFP83806.1"/>
    <property type="molecule type" value="Genomic_DNA"/>
</dbReference>
<gene>
    <name evidence="5" type="ORF">PHJA_000524100</name>
</gene>
<dbReference type="SUPFAM" id="SSF51445">
    <property type="entry name" value="(Trans)glycosidases"/>
    <property type="match status" value="1"/>
</dbReference>
<comment type="similarity">
    <text evidence="2">Belongs to the glycosyl hydrolase 35 family.</text>
</comment>
<evidence type="ECO:0000256" key="2">
    <source>
        <dbReference type="ARBA" id="ARBA00009809"/>
    </source>
</evidence>
<proteinExistence type="inferred from homology"/>
<evidence type="ECO:0000313" key="6">
    <source>
        <dbReference type="Proteomes" id="UP000653305"/>
    </source>
</evidence>
<reference evidence="5" key="1">
    <citation type="submission" date="2020-07" db="EMBL/GenBank/DDBJ databases">
        <title>Ethylene signaling mediates host invasion by parasitic plants.</title>
        <authorList>
            <person name="Yoshida S."/>
        </authorList>
    </citation>
    <scope>NUCLEOTIDE SEQUENCE</scope>
    <source>
        <strain evidence="5">Okayama</strain>
    </source>
</reference>
<dbReference type="GO" id="GO:0004565">
    <property type="term" value="F:beta-galactosidase activity"/>
    <property type="evidence" value="ECO:0007669"/>
    <property type="project" value="UniProtKB-EC"/>
</dbReference>
<keyword evidence="6" id="KW-1185">Reference proteome</keyword>
<dbReference type="InterPro" id="IPR001944">
    <property type="entry name" value="Glycoside_Hdrlase_35"/>
</dbReference>
<dbReference type="EC" id="3.2.1.23" evidence="3"/>
<dbReference type="InterPro" id="IPR017853">
    <property type="entry name" value="GH"/>
</dbReference>
<evidence type="ECO:0000259" key="4">
    <source>
        <dbReference type="Pfam" id="PF01301"/>
    </source>
</evidence>
<dbReference type="OrthoDB" id="1657402at2759"/>
<evidence type="ECO:0000313" key="5">
    <source>
        <dbReference type="EMBL" id="GFP83806.1"/>
    </source>
</evidence>
<name>A0A830B9V6_9LAMI</name>